<keyword evidence="3" id="KW-1185">Reference proteome</keyword>
<evidence type="ECO:0000313" key="2">
    <source>
        <dbReference type="EMBL" id="KAK8540086.1"/>
    </source>
</evidence>
<proteinExistence type="predicted"/>
<reference evidence="2 3" key="1">
    <citation type="journal article" date="2024" name="G3 (Bethesda)">
        <title>Genome assembly of Hibiscus sabdariffa L. provides insights into metabolisms of medicinal natural products.</title>
        <authorList>
            <person name="Kim T."/>
        </authorList>
    </citation>
    <scope>NUCLEOTIDE SEQUENCE [LARGE SCALE GENOMIC DNA]</scope>
    <source>
        <strain evidence="2">TK-2024</strain>
        <tissue evidence="2">Old leaves</tissue>
    </source>
</reference>
<dbReference type="EMBL" id="JBBPBM010000025">
    <property type="protein sequence ID" value="KAK8540086.1"/>
    <property type="molecule type" value="Genomic_DNA"/>
</dbReference>
<protein>
    <submittedName>
        <fullName evidence="2">Uncharacterized protein</fullName>
    </submittedName>
</protein>
<sequence>MPDPRVGVKWKGQGQGLGLGLEMNDIPSPRRKEKRRNEGRERGTVRSVHSGSLPPHLSNLSHSPISERIQRPGTASHWRRASSASQKPGFTDHNVGVLDSTSNANLMERLLMLEERGTGSCSRASALSPGDEALN</sequence>
<organism evidence="2 3">
    <name type="scientific">Hibiscus sabdariffa</name>
    <name type="common">roselle</name>
    <dbReference type="NCBI Taxonomy" id="183260"/>
    <lineage>
        <taxon>Eukaryota</taxon>
        <taxon>Viridiplantae</taxon>
        <taxon>Streptophyta</taxon>
        <taxon>Embryophyta</taxon>
        <taxon>Tracheophyta</taxon>
        <taxon>Spermatophyta</taxon>
        <taxon>Magnoliopsida</taxon>
        <taxon>eudicotyledons</taxon>
        <taxon>Gunneridae</taxon>
        <taxon>Pentapetalae</taxon>
        <taxon>rosids</taxon>
        <taxon>malvids</taxon>
        <taxon>Malvales</taxon>
        <taxon>Malvaceae</taxon>
        <taxon>Malvoideae</taxon>
        <taxon>Hibiscus</taxon>
    </lineage>
</organism>
<gene>
    <name evidence="2" type="ORF">V6N12_046379</name>
</gene>
<evidence type="ECO:0000313" key="3">
    <source>
        <dbReference type="Proteomes" id="UP001472677"/>
    </source>
</evidence>
<feature type="region of interest" description="Disordered" evidence="1">
    <location>
        <begin position="1"/>
        <end position="97"/>
    </location>
</feature>
<feature type="compositionally biased region" description="Basic and acidic residues" evidence="1">
    <location>
        <begin position="35"/>
        <end position="44"/>
    </location>
</feature>
<comment type="caution">
    <text evidence="2">The sequence shown here is derived from an EMBL/GenBank/DDBJ whole genome shotgun (WGS) entry which is preliminary data.</text>
</comment>
<evidence type="ECO:0000256" key="1">
    <source>
        <dbReference type="SAM" id="MobiDB-lite"/>
    </source>
</evidence>
<feature type="region of interest" description="Disordered" evidence="1">
    <location>
        <begin position="115"/>
        <end position="135"/>
    </location>
</feature>
<feature type="compositionally biased region" description="Low complexity" evidence="1">
    <location>
        <begin position="49"/>
        <end position="66"/>
    </location>
</feature>
<name>A0ABR2DIG9_9ROSI</name>
<dbReference type="Proteomes" id="UP001472677">
    <property type="component" value="Unassembled WGS sequence"/>
</dbReference>
<accession>A0ABR2DIG9</accession>